<evidence type="ECO:0000256" key="3">
    <source>
        <dbReference type="ARBA" id="ARBA00047960"/>
    </source>
</evidence>
<dbReference type="InterPro" id="IPR051924">
    <property type="entry name" value="GST_Kappa/NadH"/>
</dbReference>
<dbReference type="PANTHER" id="PTHR42943:SF13">
    <property type="entry name" value="GLUTATHIONE S-TRANSFERASE KAPPA-RELATED"/>
    <property type="match status" value="1"/>
</dbReference>
<gene>
    <name evidence="7" type="ORF">LTR97_010224</name>
</gene>
<dbReference type="GO" id="GO:0004602">
    <property type="term" value="F:glutathione peroxidase activity"/>
    <property type="evidence" value="ECO:0007669"/>
    <property type="project" value="TreeGrafter"/>
</dbReference>
<evidence type="ECO:0000259" key="6">
    <source>
        <dbReference type="Pfam" id="PF01323"/>
    </source>
</evidence>
<dbReference type="PANTHER" id="PTHR42943">
    <property type="entry name" value="GLUTATHIONE S-TRANSFERASE KAPPA"/>
    <property type="match status" value="1"/>
</dbReference>
<dbReference type="EMBL" id="JAVRQU010000017">
    <property type="protein sequence ID" value="KAK5693655.1"/>
    <property type="molecule type" value="Genomic_DNA"/>
</dbReference>
<dbReference type="Gene3D" id="3.40.30.10">
    <property type="entry name" value="Glutaredoxin"/>
    <property type="match status" value="1"/>
</dbReference>
<dbReference type="AlphaFoldDB" id="A0AAN7VMN8"/>
<keyword evidence="2 4" id="KW-0808">Transferase</keyword>
<evidence type="ECO:0000256" key="4">
    <source>
        <dbReference type="PIRNR" id="PIRNR006386"/>
    </source>
</evidence>
<protein>
    <recommendedName>
        <fullName evidence="4">Glutathione S-transferase kappa</fullName>
        <ecNumber evidence="4">2.5.1.18</ecNumber>
    </recommendedName>
</protein>
<dbReference type="GO" id="GO:0004364">
    <property type="term" value="F:glutathione transferase activity"/>
    <property type="evidence" value="ECO:0007669"/>
    <property type="project" value="UniProtKB-UniRule"/>
</dbReference>
<sequence length="233" mass="26688">MATKKIECFIDCVSPYSYYAFVFLKKNRDLLEKHGVEVEFVPVFLGGINVGSGNKPPGELPAKAKYSKFDSKRAQKYFGLSFETPSFFPILSLRPQRSLIYTKANYPRDVYETLWLECFRAMWEQHLDLSIPANMLTAIERSFPDLKDVEPVMKSSDIPEIKKQLTANTEHAFKDCGAFGAPWYWVSDGKGRAEPFFGSDRFNFMWEFLGVPCCGHEVLEPGVESHERARARL</sequence>
<evidence type="ECO:0000256" key="2">
    <source>
        <dbReference type="ARBA" id="ARBA00022679"/>
    </source>
</evidence>
<feature type="domain" description="DSBA-like thioredoxin" evidence="6">
    <location>
        <begin position="6"/>
        <end position="207"/>
    </location>
</feature>
<dbReference type="InterPro" id="IPR014440">
    <property type="entry name" value="HCCAis_GSTk"/>
</dbReference>
<dbReference type="InterPro" id="IPR036249">
    <property type="entry name" value="Thioredoxin-like_sf"/>
</dbReference>
<proteinExistence type="inferred from homology"/>
<dbReference type="GO" id="GO:0006749">
    <property type="term" value="P:glutathione metabolic process"/>
    <property type="evidence" value="ECO:0007669"/>
    <property type="project" value="TreeGrafter"/>
</dbReference>
<evidence type="ECO:0000256" key="1">
    <source>
        <dbReference type="ARBA" id="ARBA00006494"/>
    </source>
</evidence>
<dbReference type="FunFam" id="3.40.30.10:FF:000096">
    <property type="entry name" value="Glutathione S-transferase kappa"/>
    <property type="match status" value="1"/>
</dbReference>
<evidence type="ECO:0000313" key="7">
    <source>
        <dbReference type="EMBL" id="KAK5693655.1"/>
    </source>
</evidence>
<dbReference type="Proteomes" id="UP001310594">
    <property type="component" value="Unassembled WGS sequence"/>
</dbReference>
<dbReference type="SUPFAM" id="SSF52833">
    <property type="entry name" value="Thioredoxin-like"/>
    <property type="match status" value="1"/>
</dbReference>
<dbReference type="InterPro" id="IPR001853">
    <property type="entry name" value="DSBA-like_thioredoxin_dom"/>
</dbReference>
<dbReference type="EC" id="2.5.1.18" evidence="4"/>
<comment type="caution">
    <text evidence="7">The sequence shown here is derived from an EMBL/GenBank/DDBJ whole genome shotgun (WGS) entry which is preliminary data.</text>
</comment>
<accession>A0AAN7VMN8</accession>
<dbReference type="PIRSF" id="PIRSF006386">
    <property type="entry name" value="HCCAis_GSTk"/>
    <property type="match status" value="1"/>
</dbReference>
<comment type="similarity">
    <text evidence="1 4">Belongs to the GST superfamily. Kappa family.</text>
</comment>
<comment type="catalytic activity">
    <reaction evidence="3 4">
        <text>RX + glutathione = an S-substituted glutathione + a halide anion + H(+)</text>
        <dbReference type="Rhea" id="RHEA:16437"/>
        <dbReference type="ChEBI" id="CHEBI:15378"/>
        <dbReference type="ChEBI" id="CHEBI:16042"/>
        <dbReference type="ChEBI" id="CHEBI:17792"/>
        <dbReference type="ChEBI" id="CHEBI:57925"/>
        <dbReference type="ChEBI" id="CHEBI:90779"/>
        <dbReference type="EC" id="2.5.1.18"/>
    </reaction>
</comment>
<feature type="active site" description="Nucleophile" evidence="5">
    <location>
        <position position="14"/>
    </location>
</feature>
<organism evidence="7 8">
    <name type="scientific">Elasticomyces elasticus</name>
    <dbReference type="NCBI Taxonomy" id="574655"/>
    <lineage>
        <taxon>Eukaryota</taxon>
        <taxon>Fungi</taxon>
        <taxon>Dikarya</taxon>
        <taxon>Ascomycota</taxon>
        <taxon>Pezizomycotina</taxon>
        <taxon>Dothideomycetes</taxon>
        <taxon>Dothideomycetidae</taxon>
        <taxon>Mycosphaerellales</taxon>
        <taxon>Teratosphaeriaceae</taxon>
        <taxon>Elasticomyces</taxon>
    </lineage>
</organism>
<name>A0AAN7VMN8_9PEZI</name>
<dbReference type="Pfam" id="PF01323">
    <property type="entry name" value="DSBA"/>
    <property type="match status" value="1"/>
</dbReference>
<evidence type="ECO:0000256" key="5">
    <source>
        <dbReference type="PIRSR" id="PIRSR006386-1"/>
    </source>
</evidence>
<reference evidence="7" key="1">
    <citation type="submission" date="2023-08" db="EMBL/GenBank/DDBJ databases">
        <title>Black Yeasts Isolated from many extreme environments.</title>
        <authorList>
            <person name="Coleine C."/>
            <person name="Stajich J.E."/>
            <person name="Selbmann L."/>
        </authorList>
    </citation>
    <scope>NUCLEOTIDE SEQUENCE</scope>
    <source>
        <strain evidence="7">CCFEE 5810</strain>
    </source>
</reference>
<dbReference type="GO" id="GO:0005739">
    <property type="term" value="C:mitochondrion"/>
    <property type="evidence" value="ECO:0007669"/>
    <property type="project" value="TreeGrafter"/>
</dbReference>
<dbReference type="GO" id="GO:0005777">
    <property type="term" value="C:peroxisome"/>
    <property type="evidence" value="ECO:0007669"/>
    <property type="project" value="TreeGrafter"/>
</dbReference>
<evidence type="ECO:0000313" key="8">
    <source>
        <dbReference type="Proteomes" id="UP001310594"/>
    </source>
</evidence>